<feature type="transmembrane region" description="Helical" evidence="14">
    <location>
        <begin position="77"/>
        <end position="100"/>
    </location>
</feature>
<keyword evidence="13 14" id="KW-0472">Membrane</keyword>
<name>A0A5D4UN25_9BACI</name>
<dbReference type="InterPro" id="IPR005467">
    <property type="entry name" value="His_kinase_dom"/>
</dbReference>
<keyword evidence="11 14" id="KW-1133">Transmembrane helix</keyword>
<evidence type="ECO:0000256" key="8">
    <source>
        <dbReference type="ARBA" id="ARBA00022741"/>
    </source>
</evidence>
<feature type="transmembrane region" description="Helical" evidence="14">
    <location>
        <begin position="106"/>
        <end position="129"/>
    </location>
</feature>
<dbReference type="CDD" id="cd00082">
    <property type="entry name" value="HisKA"/>
    <property type="match status" value="1"/>
</dbReference>
<comment type="caution">
    <text evidence="16">The sequence shown here is derived from an EMBL/GenBank/DDBJ whole genome shotgun (WGS) entry which is preliminary data.</text>
</comment>
<dbReference type="Pfam" id="PF00512">
    <property type="entry name" value="HisKA"/>
    <property type="match status" value="1"/>
</dbReference>
<keyword evidence="7 14" id="KW-0812">Transmembrane</keyword>
<evidence type="ECO:0000256" key="3">
    <source>
        <dbReference type="ARBA" id="ARBA00012438"/>
    </source>
</evidence>
<evidence type="ECO:0000256" key="13">
    <source>
        <dbReference type="ARBA" id="ARBA00023136"/>
    </source>
</evidence>
<feature type="transmembrane region" description="Helical" evidence="14">
    <location>
        <begin position="141"/>
        <end position="162"/>
    </location>
</feature>
<dbReference type="Gene3D" id="3.30.565.10">
    <property type="entry name" value="Histidine kinase-like ATPase, C-terminal domain"/>
    <property type="match status" value="1"/>
</dbReference>
<feature type="transmembrane region" description="Helical" evidence="14">
    <location>
        <begin position="168"/>
        <end position="189"/>
    </location>
</feature>
<dbReference type="GO" id="GO:0000155">
    <property type="term" value="F:phosphorelay sensor kinase activity"/>
    <property type="evidence" value="ECO:0007669"/>
    <property type="project" value="InterPro"/>
</dbReference>
<organism evidence="16 17">
    <name type="scientific">Rossellomorea aquimaris</name>
    <dbReference type="NCBI Taxonomy" id="189382"/>
    <lineage>
        <taxon>Bacteria</taxon>
        <taxon>Bacillati</taxon>
        <taxon>Bacillota</taxon>
        <taxon>Bacilli</taxon>
        <taxon>Bacillales</taxon>
        <taxon>Bacillaceae</taxon>
        <taxon>Rossellomorea</taxon>
    </lineage>
</organism>
<dbReference type="Proteomes" id="UP000324269">
    <property type="component" value="Unassembled WGS sequence"/>
</dbReference>
<dbReference type="EC" id="2.7.13.3" evidence="3"/>
<keyword evidence="12" id="KW-0902">Two-component regulatory system</keyword>
<evidence type="ECO:0000256" key="2">
    <source>
        <dbReference type="ARBA" id="ARBA00004651"/>
    </source>
</evidence>
<dbReference type="PROSITE" id="PS50109">
    <property type="entry name" value="HIS_KIN"/>
    <property type="match status" value="1"/>
</dbReference>
<evidence type="ECO:0000256" key="12">
    <source>
        <dbReference type="ARBA" id="ARBA00023012"/>
    </source>
</evidence>
<evidence type="ECO:0000256" key="5">
    <source>
        <dbReference type="ARBA" id="ARBA00022553"/>
    </source>
</evidence>
<dbReference type="InterPro" id="IPR003594">
    <property type="entry name" value="HATPase_dom"/>
</dbReference>
<evidence type="ECO:0000256" key="4">
    <source>
        <dbReference type="ARBA" id="ARBA00022475"/>
    </source>
</evidence>
<keyword evidence="9" id="KW-0418">Kinase</keyword>
<dbReference type="InterPro" id="IPR011620">
    <property type="entry name" value="Sig_transdc_His_kinase_LytS_TM"/>
</dbReference>
<keyword evidence="4" id="KW-1003">Cell membrane</keyword>
<evidence type="ECO:0000256" key="7">
    <source>
        <dbReference type="ARBA" id="ARBA00022692"/>
    </source>
</evidence>
<keyword evidence="5" id="KW-0597">Phosphoprotein</keyword>
<evidence type="ECO:0000256" key="6">
    <source>
        <dbReference type="ARBA" id="ARBA00022679"/>
    </source>
</evidence>
<evidence type="ECO:0000313" key="17">
    <source>
        <dbReference type="Proteomes" id="UP000324269"/>
    </source>
</evidence>
<evidence type="ECO:0000256" key="9">
    <source>
        <dbReference type="ARBA" id="ARBA00022777"/>
    </source>
</evidence>
<gene>
    <name evidence="16" type="ORF">FZC85_03875</name>
</gene>
<feature type="domain" description="Histidine kinase" evidence="15">
    <location>
        <begin position="217"/>
        <end position="424"/>
    </location>
</feature>
<evidence type="ECO:0000313" key="16">
    <source>
        <dbReference type="EMBL" id="TYS88570.1"/>
    </source>
</evidence>
<evidence type="ECO:0000256" key="14">
    <source>
        <dbReference type="SAM" id="Phobius"/>
    </source>
</evidence>
<evidence type="ECO:0000259" key="15">
    <source>
        <dbReference type="PROSITE" id="PS50109"/>
    </source>
</evidence>
<dbReference type="InterPro" id="IPR004358">
    <property type="entry name" value="Sig_transdc_His_kin-like_C"/>
</dbReference>
<dbReference type="PRINTS" id="PR00344">
    <property type="entry name" value="BCTRLSENSOR"/>
</dbReference>
<evidence type="ECO:0000256" key="1">
    <source>
        <dbReference type="ARBA" id="ARBA00000085"/>
    </source>
</evidence>
<comment type="catalytic activity">
    <reaction evidence="1">
        <text>ATP + protein L-histidine = ADP + protein N-phospho-L-histidine.</text>
        <dbReference type="EC" id="2.7.13.3"/>
    </reaction>
</comment>
<keyword evidence="6" id="KW-0808">Transferase</keyword>
<dbReference type="InterPro" id="IPR036890">
    <property type="entry name" value="HATPase_C_sf"/>
</dbReference>
<dbReference type="SUPFAM" id="SSF47384">
    <property type="entry name" value="Homodimeric domain of signal transducing histidine kinase"/>
    <property type="match status" value="1"/>
</dbReference>
<dbReference type="SUPFAM" id="SSF55874">
    <property type="entry name" value="ATPase domain of HSP90 chaperone/DNA topoisomerase II/histidine kinase"/>
    <property type="match status" value="1"/>
</dbReference>
<dbReference type="PANTHER" id="PTHR43065">
    <property type="entry name" value="SENSOR HISTIDINE KINASE"/>
    <property type="match status" value="1"/>
</dbReference>
<dbReference type="Pfam" id="PF02518">
    <property type="entry name" value="HATPase_c"/>
    <property type="match status" value="1"/>
</dbReference>
<dbReference type="Gene3D" id="1.10.287.130">
    <property type="match status" value="1"/>
</dbReference>
<dbReference type="GO" id="GO:0005524">
    <property type="term" value="F:ATP binding"/>
    <property type="evidence" value="ECO:0007669"/>
    <property type="project" value="UniProtKB-KW"/>
</dbReference>
<dbReference type="OrthoDB" id="9815750at2"/>
<keyword evidence="8" id="KW-0547">Nucleotide-binding</keyword>
<dbReference type="EMBL" id="VTEZ01000001">
    <property type="protein sequence ID" value="TYS88570.1"/>
    <property type="molecule type" value="Genomic_DNA"/>
</dbReference>
<evidence type="ECO:0000256" key="11">
    <source>
        <dbReference type="ARBA" id="ARBA00022989"/>
    </source>
</evidence>
<feature type="transmembrane region" description="Helical" evidence="14">
    <location>
        <begin position="46"/>
        <end position="65"/>
    </location>
</feature>
<dbReference type="PANTHER" id="PTHR43065:SF46">
    <property type="entry name" value="C4-DICARBOXYLATE TRANSPORT SENSOR PROTEIN DCTB"/>
    <property type="match status" value="1"/>
</dbReference>
<dbReference type="InterPro" id="IPR036097">
    <property type="entry name" value="HisK_dim/P_sf"/>
</dbReference>
<reference evidence="16 17" key="1">
    <citation type="submission" date="2019-08" db="EMBL/GenBank/DDBJ databases">
        <title>Bacillus genomes from the desert of Cuatro Cienegas, Coahuila.</title>
        <authorList>
            <person name="Olmedo-Alvarez G."/>
        </authorList>
    </citation>
    <scope>NUCLEOTIDE SEQUENCE [LARGE SCALE GENOMIC DNA]</scope>
    <source>
        <strain evidence="16 17">CH87b_3T</strain>
    </source>
</reference>
<comment type="subcellular location">
    <subcellularLocation>
        <location evidence="2">Cell membrane</location>
        <topology evidence="2">Multi-pass membrane protein</topology>
    </subcellularLocation>
</comment>
<dbReference type="InterPro" id="IPR003661">
    <property type="entry name" value="HisK_dim/P_dom"/>
</dbReference>
<sequence>MEAYMMNHSALFNGLLINLLVILIIVLLVNFYHLSKKSVNKSHMGPFQFFVTNMVLIILSVLLSHQLHSGFLYDLRFIPFLIGGIYGGRKVLIGLAFTMIAVRVPFMGHGLIVTILLTILSSIAIYYLSPKLSEKPWRIRVYWFTLFSFCYSILGLLIPSLFFDFKDYLAFVIYSGVLTVSTFLVLYLCEMIRLTVILQMESIKYEKMQVVSHLAASISHEIRNPLTTVKGFLQLINEDPTNPSTNTELSKVAVSEIDRATEVINHYLSFAKPHPEEKTELDVTMEIMRSKDIIMPLALKKGVTMDVELSHNHTIMGDSNKLQQVFINVLKNGIEAMESGGALNVVSYEEKDRLLIAINDTGIGMTQEQVTRLGEPYFSLKGTKGTGLGMMTVFQLVDAMGGTVNVQSKVYQGTTITLSFPVVTG</sequence>
<dbReference type="AlphaFoldDB" id="A0A5D4UN25"/>
<dbReference type="SMART" id="SM00387">
    <property type="entry name" value="HATPase_c"/>
    <property type="match status" value="1"/>
</dbReference>
<accession>A0A5D4UN25</accession>
<feature type="transmembrane region" description="Helical" evidence="14">
    <location>
        <begin position="12"/>
        <end position="34"/>
    </location>
</feature>
<dbReference type="SMART" id="SM00388">
    <property type="entry name" value="HisKA"/>
    <property type="match status" value="1"/>
</dbReference>
<proteinExistence type="predicted"/>
<dbReference type="Pfam" id="PF07694">
    <property type="entry name" value="5TM-5TMR_LYT"/>
    <property type="match status" value="1"/>
</dbReference>
<keyword evidence="10" id="KW-0067">ATP-binding</keyword>
<evidence type="ECO:0000256" key="10">
    <source>
        <dbReference type="ARBA" id="ARBA00022840"/>
    </source>
</evidence>
<protein>
    <recommendedName>
        <fullName evidence="3">histidine kinase</fullName>
        <ecNumber evidence="3">2.7.13.3</ecNumber>
    </recommendedName>
</protein>